<evidence type="ECO:0000259" key="7">
    <source>
        <dbReference type="PROSITE" id="PS50983"/>
    </source>
</evidence>
<dbReference type="PANTHER" id="PTHR30532:SF28">
    <property type="entry name" value="PETROBACTIN-BINDING PROTEIN YCLQ"/>
    <property type="match status" value="1"/>
</dbReference>
<dbReference type="PANTHER" id="PTHR30532">
    <property type="entry name" value="IRON III DICITRATE-BINDING PERIPLASMIC PROTEIN"/>
    <property type="match status" value="1"/>
</dbReference>
<keyword evidence="3" id="KW-0813">Transport</keyword>
<evidence type="ECO:0000256" key="3">
    <source>
        <dbReference type="ARBA" id="ARBA00022448"/>
    </source>
</evidence>
<evidence type="ECO:0000256" key="1">
    <source>
        <dbReference type="ARBA" id="ARBA00004196"/>
    </source>
</evidence>
<organism evidence="8 9">
    <name type="scientific">Phycicoccus avicenniae</name>
    <dbReference type="NCBI Taxonomy" id="2828860"/>
    <lineage>
        <taxon>Bacteria</taxon>
        <taxon>Bacillati</taxon>
        <taxon>Actinomycetota</taxon>
        <taxon>Actinomycetes</taxon>
        <taxon>Micrococcales</taxon>
        <taxon>Intrasporangiaceae</taxon>
        <taxon>Phycicoccus</taxon>
    </lineage>
</organism>
<dbReference type="GO" id="GO:0030288">
    <property type="term" value="C:outer membrane-bounded periplasmic space"/>
    <property type="evidence" value="ECO:0007669"/>
    <property type="project" value="TreeGrafter"/>
</dbReference>
<proteinExistence type="inferred from homology"/>
<dbReference type="PROSITE" id="PS51257">
    <property type="entry name" value="PROKAR_LIPOPROTEIN"/>
    <property type="match status" value="1"/>
</dbReference>
<dbReference type="EMBL" id="JAGSNF010000023">
    <property type="protein sequence ID" value="MBR7744723.1"/>
    <property type="molecule type" value="Genomic_DNA"/>
</dbReference>
<dbReference type="Pfam" id="PF01497">
    <property type="entry name" value="Peripla_BP_2"/>
    <property type="match status" value="1"/>
</dbReference>
<evidence type="ECO:0000256" key="2">
    <source>
        <dbReference type="ARBA" id="ARBA00008814"/>
    </source>
</evidence>
<dbReference type="SUPFAM" id="SSF53807">
    <property type="entry name" value="Helical backbone' metal receptor"/>
    <property type="match status" value="1"/>
</dbReference>
<evidence type="ECO:0000256" key="4">
    <source>
        <dbReference type="ARBA" id="ARBA00022729"/>
    </source>
</evidence>
<keyword evidence="9" id="KW-1185">Reference proteome</keyword>
<dbReference type="GO" id="GO:1901678">
    <property type="term" value="P:iron coordination entity transport"/>
    <property type="evidence" value="ECO:0007669"/>
    <property type="project" value="UniProtKB-ARBA"/>
</dbReference>
<dbReference type="RefSeq" id="WP_211604248.1">
    <property type="nucleotide sequence ID" value="NZ_JAGSNF010000023.1"/>
</dbReference>
<feature type="chain" id="PRO_5038492515" evidence="6">
    <location>
        <begin position="27"/>
        <end position="337"/>
    </location>
</feature>
<dbReference type="InterPro" id="IPR051313">
    <property type="entry name" value="Bact_iron-sidero_bind"/>
</dbReference>
<comment type="caution">
    <text evidence="8">The sequence shown here is derived from an EMBL/GenBank/DDBJ whole genome shotgun (WGS) entry which is preliminary data.</text>
</comment>
<comment type="similarity">
    <text evidence="2">Belongs to the bacterial solute-binding protein 8 family.</text>
</comment>
<feature type="region of interest" description="Disordered" evidence="5">
    <location>
        <begin position="33"/>
        <end position="62"/>
    </location>
</feature>
<evidence type="ECO:0000256" key="6">
    <source>
        <dbReference type="SAM" id="SignalP"/>
    </source>
</evidence>
<evidence type="ECO:0000256" key="5">
    <source>
        <dbReference type="SAM" id="MobiDB-lite"/>
    </source>
</evidence>
<dbReference type="InterPro" id="IPR002491">
    <property type="entry name" value="ABC_transptr_periplasmic_BD"/>
</dbReference>
<feature type="signal peptide" evidence="6">
    <location>
        <begin position="1"/>
        <end position="26"/>
    </location>
</feature>
<accession>A0A941DBP1</accession>
<dbReference type="PROSITE" id="PS50983">
    <property type="entry name" value="FE_B12_PBP"/>
    <property type="match status" value="1"/>
</dbReference>
<keyword evidence="4 6" id="KW-0732">Signal</keyword>
<evidence type="ECO:0000313" key="8">
    <source>
        <dbReference type="EMBL" id="MBR7744723.1"/>
    </source>
</evidence>
<dbReference type="AlphaFoldDB" id="A0A941DBP1"/>
<sequence>MPTTRPRVLRRTAPAGLLAAAALALAGCGGSASGGDAASADTASGDGAPTTVSVTDSQDRTVEVATEPEVVVATDWSVIRTLADLGIEADAVPTPNSTLPEDLAVYEGEEVPKVGDVFEPDYEAIAAMEPDLVIVGSRSGTPEVVAEFERFAPAVLDMSVRATDPAEILAETRERVEALGAVFGIDAEASALMDDVEAEVAAVREEVRATGRTAMVVQVSDGTVSAYGPGSRFGTVFADFGYDPTDAPLDGDGGHGEEISQEFFVEYDPDVLFVLDRAKAIGQDATPALDVLEGGLADSTTAAQEDRVVEIDGFAWYLATSAPGSWLQMAADVRGSL</sequence>
<evidence type="ECO:0000313" key="9">
    <source>
        <dbReference type="Proteomes" id="UP000677016"/>
    </source>
</evidence>
<name>A0A941DBP1_9MICO</name>
<feature type="compositionally biased region" description="Low complexity" evidence="5">
    <location>
        <begin position="34"/>
        <end position="48"/>
    </location>
</feature>
<dbReference type="Proteomes" id="UP000677016">
    <property type="component" value="Unassembled WGS sequence"/>
</dbReference>
<comment type="subcellular location">
    <subcellularLocation>
        <location evidence="1">Cell envelope</location>
    </subcellularLocation>
</comment>
<dbReference type="Gene3D" id="3.40.50.1980">
    <property type="entry name" value="Nitrogenase molybdenum iron protein domain"/>
    <property type="match status" value="2"/>
</dbReference>
<protein>
    <submittedName>
        <fullName evidence="8">ABC transporter substrate-binding protein</fullName>
    </submittedName>
</protein>
<feature type="domain" description="Fe/B12 periplasmic-binding" evidence="7">
    <location>
        <begin position="70"/>
        <end position="337"/>
    </location>
</feature>
<reference evidence="8" key="1">
    <citation type="submission" date="2021-04" db="EMBL/GenBank/DDBJ databases">
        <title>Phycicoccus avicenniae sp. nov., a novel endophytic actinomycetes isolated from branch of Avicennia mariana.</title>
        <authorList>
            <person name="Tuo L."/>
        </authorList>
    </citation>
    <scope>NUCLEOTIDE SEQUENCE</scope>
    <source>
        <strain evidence="8">BSK3Z-2</strain>
    </source>
</reference>
<gene>
    <name evidence="8" type="ORF">KC207_15605</name>
</gene>